<dbReference type="InterPro" id="IPR003807">
    <property type="entry name" value="DUF202"/>
</dbReference>
<evidence type="ECO:0000256" key="4">
    <source>
        <dbReference type="ARBA" id="ARBA00023136"/>
    </source>
</evidence>
<dbReference type="Proteomes" id="UP000523079">
    <property type="component" value="Unassembled WGS sequence"/>
</dbReference>
<evidence type="ECO:0000259" key="6">
    <source>
        <dbReference type="Pfam" id="PF02656"/>
    </source>
</evidence>
<dbReference type="Pfam" id="PF02656">
    <property type="entry name" value="DUF202"/>
    <property type="match status" value="1"/>
</dbReference>
<dbReference type="GO" id="GO:0012505">
    <property type="term" value="C:endomembrane system"/>
    <property type="evidence" value="ECO:0007669"/>
    <property type="project" value="UniProtKB-SubCell"/>
</dbReference>
<proteinExistence type="predicted"/>
<name>A0A7W3INU7_9ACTN</name>
<evidence type="ECO:0000313" key="8">
    <source>
        <dbReference type="Proteomes" id="UP000523079"/>
    </source>
</evidence>
<evidence type="ECO:0000256" key="5">
    <source>
        <dbReference type="SAM" id="Phobius"/>
    </source>
</evidence>
<comment type="caution">
    <text evidence="7">The sequence shown here is derived from an EMBL/GenBank/DDBJ whole genome shotgun (WGS) entry which is preliminary data.</text>
</comment>
<organism evidence="7 8">
    <name type="scientific">Microlunatus kandeliicorticis</name>
    <dbReference type="NCBI Taxonomy" id="1759536"/>
    <lineage>
        <taxon>Bacteria</taxon>
        <taxon>Bacillati</taxon>
        <taxon>Actinomycetota</taxon>
        <taxon>Actinomycetes</taxon>
        <taxon>Propionibacteriales</taxon>
        <taxon>Propionibacteriaceae</taxon>
        <taxon>Microlunatus</taxon>
    </lineage>
</organism>
<comment type="subcellular location">
    <subcellularLocation>
        <location evidence="1">Endomembrane system</location>
        <topology evidence="1">Multi-pass membrane protein</topology>
    </subcellularLocation>
</comment>
<evidence type="ECO:0000313" key="7">
    <source>
        <dbReference type="EMBL" id="MBA8792501.1"/>
    </source>
</evidence>
<protein>
    <submittedName>
        <fullName evidence="7">Uncharacterized membrane protein YidH (DUF202 family)</fullName>
    </submittedName>
</protein>
<dbReference type="RefSeq" id="WP_182558147.1">
    <property type="nucleotide sequence ID" value="NZ_JACGWT010000001.1"/>
</dbReference>
<feature type="transmembrane region" description="Helical" evidence="5">
    <location>
        <begin position="39"/>
        <end position="59"/>
    </location>
</feature>
<evidence type="ECO:0000256" key="2">
    <source>
        <dbReference type="ARBA" id="ARBA00022692"/>
    </source>
</evidence>
<gene>
    <name evidence="7" type="ORF">FHX74_000095</name>
</gene>
<dbReference type="AlphaFoldDB" id="A0A7W3INU7"/>
<reference evidence="7 8" key="1">
    <citation type="submission" date="2020-07" db="EMBL/GenBank/DDBJ databases">
        <title>Sequencing the genomes of 1000 actinobacteria strains.</title>
        <authorList>
            <person name="Klenk H.-P."/>
        </authorList>
    </citation>
    <scope>NUCLEOTIDE SEQUENCE [LARGE SCALE GENOMIC DNA]</scope>
    <source>
        <strain evidence="7 8">DSM 100723</strain>
    </source>
</reference>
<accession>A0A7W3INU7</accession>
<keyword evidence="8" id="KW-1185">Reference proteome</keyword>
<keyword evidence="2 5" id="KW-0812">Transmembrane</keyword>
<keyword evidence="4 5" id="KW-0472">Membrane</keyword>
<evidence type="ECO:0000256" key="3">
    <source>
        <dbReference type="ARBA" id="ARBA00022989"/>
    </source>
</evidence>
<keyword evidence="3 5" id="KW-1133">Transmembrane helix</keyword>
<feature type="domain" description="DUF202" evidence="6">
    <location>
        <begin position="5"/>
        <end position="65"/>
    </location>
</feature>
<feature type="transmembrane region" description="Helical" evidence="5">
    <location>
        <begin position="80"/>
        <end position="102"/>
    </location>
</feature>
<dbReference type="EMBL" id="JACGWT010000001">
    <property type="protein sequence ID" value="MBA8792501.1"/>
    <property type="molecule type" value="Genomic_DNA"/>
</dbReference>
<sequence length="103" mass="10560">MSDGGAQPERTGLAWQRTALSGLACSLVVAKLVAGRSPVLGVVLSALALLTTAAVFALGRRRYRRGSAAWSEDRPLPDGRLPLAAVGLIVVTALGAGCYTVIS</sequence>
<evidence type="ECO:0000256" key="1">
    <source>
        <dbReference type="ARBA" id="ARBA00004127"/>
    </source>
</evidence>